<gene>
    <name evidence="8" type="ORF">J5N97_021975</name>
</gene>
<name>A0A9D5CAB0_9LILI</name>
<evidence type="ECO:0000313" key="9">
    <source>
        <dbReference type="Proteomes" id="UP001085076"/>
    </source>
</evidence>
<dbReference type="InterPro" id="IPR050974">
    <property type="entry name" value="Plant_ZF_CCCH"/>
</dbReference>
<feature type="zinc finger region" description="C3H1-type" evidence="5">
    <location>
        <begin position="167"/>
        <end position="195"/>
    </location>
</feature>
<dbReference type="GO" id="GO:0003729">
    <property type="term" value="F:mRNA binding"/>
    <property type="evidence" value="ECO:0007669"/>
    <property type="project" value="TreeGrafter"/>
</dbReference>
<dbReference type="Pfam" id="PF14608">
    <property type="entry name" value="zf-CCCH_2"/>
    <property type="match status" value="1"/>
</dbReference>
<evidence type="ECO:0000256" key="6">
    <source>
        <dbReference type="SAM" id="MobiDB-lite"/>
    </source>
</evidence>
<feature type="zinc finger region" description="C3H1-type" evidence="5">
    <location>
        <begin position="122"/>
        <end position="151"/>
    </location>
</feature>
<feature type="zinc finger region" description="C3H1-type" evidence="5">
    <location>
        <begin position="64"/>
        <end position="92"/>
    </location>
</feature>
<feature type="domain" description="C3H1-type" evidence="7">
    <location>
        <begin position="361"/>
        <end position="389"/>
    </location>
</feature>
<protein>
    <recommendedName>
        <fullName evidence="7">C3H1-type domain-containing protein</fullName>
    </recommendedName>
</protein>
<dbReference type="InterPro" id="IPR036855">
    <property type="entry name" value="Znf_CCCH_sf"/>
</dbReference>
<dbReference type="InterPro" id="IPR000571">
    <property type="entry name" value="Znf_CCCH"/>
</dbReference>
<feature type="domain" description="C3H1-type" evidence="7">
    <location>
        <begin position="122"/>
        <end position="151"/>
    </location>
</feature>
<reference evidence="8" key="1">
    <citation type="submission" date="2021-03" db="EMBL/GenBank/DDBJ databases">
        <authorList>
            <person name="Li Z."/>
            <person name="Yang C."/>
        </authorList>
    </citation>
    <scope>NUCLEOTIDE SEQUENCE</scope>
    <source>
        <strain evidence="8">Dzin_1.0</strain>
        <tissue evidence="8">Leaf</tissue>
    </source>
</reference>
<feature type="region of interest" description="Disordered" evidence="6">
    <location>
        <begin position="209"/>
        <end position="242"/>
    </location>
</feature>
<dbReference type="AlphaFoldDB" id="A0A9D5CAB0"/>
<feature type="zinc finger region" description="C3H1-type" evidence="5">
    <location>
        <begin position="361"/>
        <end position="389"/>
    </location>
</feature>
<evidence type="ECO:0000313" key="8">
    <source>
        <dbReference type="EMBL" id="KAJ0969098.1"/>
    </source>
</evidence>
<comment type="caution">
    <text evidence="8">The sequence shown here is derived from an EMBL/GenBank/DDBJ whole genome shotgun (WGS) entry which is preliminary data.</text>
</comment>
<dbReference type="EMBL" id="JAGGNH010000006">
    <property type="protein sequence ID" value="KAJ0969098.1"/>
    <property type="molecule type" value="Genomic_DNA"/>
</dbReference>
<dbReference type="OrthoDB" id="777004at2759"/>
<feature type="domain" description="C3H1-type" evidence="7">
    <location>
        <begin position="64"/>
        <end position="92"/>
    </location>
</feature>
<dbReference type="Gene3D" id="2.30.30.1190">
    <property type="match status" value="2"/>
</dbReference>
<keyword evidence="2 5" id="KW-0863">Zinc-finger</keyword>
<keyword evidence="1 5" id="KW-0479">Metal-binding</keyword>
<keyword evidence="3 5" id="KW-0862">Zinc</keyword>
<evidence type="ECO:0000259" key="7">
    <source>
        <dbReference type="PROSITE" id="PS50103"/>
    </source>
</evidence>
<dbReference type="GO" id="GO:0003677">
    <property type="term" value="F:DNA binding"/>
    <property type="evidence" value="ECO:0007669"/>
    <property type="project" value="UniProtKB-KW"/>
</dbReference>
<dbReference type="SMART" id="SM00356">
    <property type="entry name" value="ZnF_C3H1"/>
    <property type="match status" value="5"/>
</dbReference>
<evidence type="ECO:0000256" key="3">
    <source>
        <dbReference type="ARBA" id="ARBA00022833"/>
    </source>
</evidence>
<dbReference type="Proteomes" id="UP001085076">
    <property type="component" value="Miscellaneous, Linkage group lg06"/>
</dbReference>
<proteinExistence type="predicted"/>
<feature type="domain" description="C3H1-type" evidence="7">
    <location>
        <begin position="167"/>
        <end position="195"/>
    </location>
</feature>
<dbReference type="Gene3D" id="4.10.1000.10">
    <property type="entry name" value="Zinc finger, CCCH-type"/>
    <property type="match status" value="2"/>
</dbReference>
<organism evidence="8 9">
    <name type="scientific">Dioscorea zingiberensis</name>
    <dbReference type="NCBI Taxonomy" id="325984"/>
    <lineage>
        <taxon>Eukaryota</taxon>
        <taxon>Viridiplantae</taxon>
        <taxon>Streptophyta</taxon>
        <taxon>Embryophyta</taxon>
        <taxon>Tracheophyta</taxon>
        <taxon>Spermatophyta</taxon>
        <taxon>Magnoliopsida</taxon>
        <taxon>Liliopsida</taxon>
        <taxon>Dioscoreales</taxon>
        <taxon>Dioscoreaceae</taxon>
        <taxon>Dioscorea</taxon>
    </lineage>
</organism>
<accession>A0A9D5CAB0</accession>
<evidence type="ECO:0000256" key="2">
    <source>
        <dbReference type="ARBA" id="ARBA00022771"/>
    </source>
</evidence>
<sequence>MKPCQAWQSSASPETLVEKLENLKLVEKEKPKDEEKSDGECRERERKIWGKEDENFEVFQYPVRPGEPDCAYFLRNGSCGYGSQCKFNHPTIRNSRPQGTRWGHLEIIQAGEGKEIKACPQSEGQLKCKYYLMPGGCKYGISCKYGHHHQKAEAEHVDLNFLGLPIRPGEKECSYYLRTGCCKYSANCRFHHPEPVSVPTRYLVSGHHNDGYPHRLTSGKSQSPETSVPLQTTSPESFSSLDASSPSYIPRILLPHQVVHSRLNYSEYQSPAEASSTPDWEWNIQGTSAPDLICPPTKSDDLVRQDAHAEVYPERTNQPECQYFVKYGDCKFGSSCKFYHPKSRCSKASVCVLSPLGLPLRQDQPICAHYDMYGICKYGPSCKFDHPMNFVDSPSTNVKSCTQSSSVDVSREAEMTSGSALIQQS</sequence>
<dbReference type="GO" id="GO:0008270">
    <property type="term" value="F:zinc ion binding"/>
    <property type="evidence" value="ECO:0007669"/>
    <property type="project" value="UniProtKB-KW"/>
</dbReference>
<keyword evidence="9" id="KW-1185">Reference proteome</keyword>
<feature type="domain" description="C3H1-type" evidence="7">
    <location>
        <begin position="315"/>
        <end position="343"/>
    </location>
</feature>
<feature type="zinc finger region" description="C3H1-type" evidence="5">
    <location>
        <begin position="315"/>
        <end position="343"/>
    </location>
</feature>
<reference evidence="8" key="2">
    <citation type="journal article" date="2022" name="Hortic Res">
        <title>The genome of Dioscorea zingiberensis sheds light on the biosynthesis, origin and evolution of the medicinally important diosgenin saponins.</title>
        <authorList>
            <person name="Li Y."/>
            <person name="Tan C."/>
            <person name="Li Z."/>
            <person name="Guo J."/>
            <person name="Li S."/>
            <person name="Chen X."/>
            <person name="Wang C."/>
            <person name="Dai X."/>
            <person name="Yang H."/>
            <person name="Song W."/>
            <person name="Hou L."/>
            <person name="Xu J."/>
            <person name="Tong Z."/>
            <person name="Xu A."/>
            <person name="Yuan X."/>
            <person name="Wang W."/>
            <person name="Yang Q."/>
            <person name="Chen L."/>
            <person name="Sun Z."/>
            <person name="Wang K."/>
            <person name="Pan B."/>
            <person name="Chen J."/>
            <person name="Bao Y."/>
            <person name="Liu F."/>
            <person name="Qi X."/>
            <person name="Gang D.R."/>
            <person name="Wen J."/>
            <person name="Li J."/>
        </authorList>
    </citation>
    <scope>NUCLEOTIDE SEQUENCE</scope>
    <source>
        <strain evidence="8">Dzin_1.0</strain>
    </source>
</reference>
<evidence type="ECO:0000256" key="5">
    <source>
        <dbReference type="PROSITE-ProRule" id="PRU00723"/>
    </source>
</evidence>
<evidence type="ECO:0000256" key="4">
    <source>
        <dbReference type="ARBA" id="ARBA00023125"/>
    </source>
</evidence>
<dbReference type="PROSITE" id="PS50103">
    <property type="entry name" value="ZF_C3H1"/>
    <property type="match status" value="5"/>
</dbReference>
<dbReference type="PANTHER" id="PTHR12506:SF20">
    <property type="entry name" value="ZINC FINGER CCCH DOMAIN-CONTAINING PROTEIN 67"/>
    <property type="match status" value="1"/>
</dbReference>
<dbReference type="PANTHER" id="PTHR12506">
    <property type="entry name" value="PROTEIN PHOSPHATASE RELATED"/>
    <property type="match status" value="1"/>
</dbReference>
<dbReference type="SUPFAM" id="SSF90229">
    <property type="entry name" value="CCCH zinc finger"/>
    <property type="match status" value="4"/>
</dbReference>
<evidence type="ECO:0000256" key="1">
    <source>
        <dbReference type="ARBA" id="ARBA00022723"/>
    </source>
</evidence>
<feature type="compositionally biased region" description="Polar residues" evidence="6">
    <location>
        <begin position="218"/>
        <end position="242"/>
    </location>
</feature>
<dbReference type="Pfam" id="PF00642">
    <property type="entry name" value="zf-CCCH"/>
    <property type="match status" value="4"/>
</dbReference>
<keyword evidence="4" id="KW-0238">DNA-binding</keyword>